<reference evidence="2 3" key="1">
    <citation type="submission" date="2021-06" db="EMBL/GenBank/DDBJ databases">
        <authorList>
            <person name="Kallberg Y."/>
            <person name="Tangrot J."/>
            <person name="Rosling A."/>
        </authorList>
    </citation>
    <scope>NUCLEOTIDE SEQUENCE [LARGE SCALE GENOMIC DNA]</scope>
    <source>
        <strain evidence="2 3">120-4 pot B 10/14</strain>
    </source>
</reference>
<comment type="caution">
    <text evidence="2">The sequence shown here is derived from an EMBL/GenBank/DDBJ whole genome shotgun (WGS) entry which is preliminary data.</text>
</comment>
<feature type="compositionally biased region" description="Low complexity" evidence="1">
    <location>
        <begin position="41"/>
        <end position="55"/>
    </location>
</feature>
<evidence type="ECO:0000256" key="1">
    <source>
        <dbReference type="SAM" id="MobiDB-lite"/>
    </source>
</evidence>
<feature type="compositionally biased region" description="Polar residues" evidence="1">
    <location>
        <begin position="56"/>
        <end position="71"/>
    </location>
</feature>
<accession>A0ABN7UW16</accession>
<feature type="region of interest" description="Disordered" evidence="1">
    <location>
        <begin position="33"/>
        <end position="72"/>
    </location>
</feature>
<dbReference type="EMBL" id="CAJVQB010006642">
    <property type="protein sequence ID" value="CAG8688659.1"/>
    <property type="molecule type" value="Genomic_DNA"/>
</dbReference>
<protein>
    <submittedName>
        <fullName evidence="2">14049_t:CDS:1</fullName>
    </submittedName>
</protein>
<dbReference type="Proteomes" id="UP000789901">
    <property type="component" value="Unassembled WGS sequence"/>
</dbReference>
<evidence type="ECO:0000313" key="2">
    <source>
        <dbReference type="EMBL" id="CAG8688659.1"/>
    </source>
</evidence>
<name>A0ABN7UW16_GIGMA</name>
<keyword evidence="3" id="KW-1185">Reference proteome</keyword>
<proteinExistence type="predicted"/>
<organism evidence="2 3">
    <name type="scientific">Gigaspora margarita</name>
    <dbReference type="NCBI Taxonomy" id="4874"/>
    <lineage>
        <taxon>Eukaryota</taxon>
        <taxon>Fungi</taxon>
        <taxon>Fungi incertae sedis</taxon>
        <taxon>Mucoromycota</taxon>
        <taxon>Glomeromycotina</taxon>
        <taxon>Glomeromycetes</taxon>
        <taxon>Diversisporales</taxon>
        <taxon>Gigasporaceae</taxon>
        <taxon>Gigaspora</taxon>
    </lineage>
</organism>
<evidence type="ECO:0000313" key="3">
    <source>
        <dbReference type="Proteomes" id="UP000789901"/>
    </source>
</evidence>
<gene>
    <name evidence="2" type="ORF">GMARGA_LOCUS11364</name>
</gene>
<feature type="non-terminal residue" evidence="2">
    <location>
        <position position="137"/>
    </location>
</feature>
<sequence>MNISILSIKNPCRPQIIPTTNPIPIQQIVSEAGDDTKHQISDSSLDQVSDSSGPSNKVNLNTEYPASQTKTEPQEIIISQKEYEFLKAQGLIEDEENENTMNLDEYLSREEFKFLKTLDLIENDALLDTGIHFIQIR</sequence>